<protein>
    <recommendedName>
        <fullName evidence="5">Isochorismate synthase MenF</fullName>
        <ecNumber evidence="5">5.4.4.2</ecNumber>
    </recommendedName>
    <alternativeName>
        <fullName evidence="5">Isochorismate mutase</fullName>
    </alternativeName>
</protein>
<comment type="pathway">
    <text evidence="5">Quinol/quinone metabolism; 1,4-dihydroxy-2-naphthoate biosynthesis; 1,4-dihydroxy-2-naphthoate from chorismate: step 1/7.</text>
</comment>
<feature type="binding site" evidence="5">
    <location>
        <position position="284"/>
    </location>
    <ligand>
        <name>Mg(2+)</name>
        <dbReference type="ChEBI" id="CHEBI:18420"/>
    </ligand>
</feature>
<evidence type="ECO:0000259" key="6">
    <source>
        <dbReference type="Pfam" id="PF00425"/>
    </source>
</evidence>
<dbReference type="InterPro" id="IPR015890">
    <property type="entry name" value="Chorismate_C"/>
</dbReference>
<dbReference type="InterPro" id="IPR044250">
    <property type="entry name" value="MenF-like"/>
</dbReference>
<dbReference type="PANTHER" id="PTHR47253">
    <property type="match status" value="1"/>
</dbReference>
<keyword evidence="5" id="KW-0479">Metal-binding</keyword>
<reference evidence="7 8" key="1">
    <citation type="submission" date="2019-10" db="EMBL/GenBank/DDBJ databases">
        <title>Complete genome sequence of Vibrio sp. strain THAF100, isolated from non-filtered water from the water column of tank 6 of a marine aquarium containing stony-coral fragments. Water maintained at 26 degree C.</title>
        <authorList>
            <person name="Ruckert C."/>
            <person name="Franco A."/>
            <person name="Kalinowski J."/>
            <person name="Glaeser S."/>
        </authorList>
    </citation>
    <scope>NUCLEOTIDE SEQUENCE [LARGE SCALE GENOMIC DNA]</scope>
    <source>
        <strain evidence="7 8">THAF100</strain>
    </source>
</reference>
<evidence type="ECO:0000256" key="4">
    <source>
        <dbReference type="ARBA" id="ARBA00023235"/>
    </source>
</evidence>
<comment type="pathway">
    <text evidence="5">Quinol/quinone metabolism; menaquinone biosynthesis.</text>
</comment>
<evidence type="ECO:0000313" key="8">
    <source>
        <dbReference type="Proteomes" id="UP000326936"/>
    </source>
</evidence>
<comment type="similarity">
    <text evidence="2 5">Belongs to the isochorismate synthase family.</text>
</comment>
<feature type="active site" description="Proton donor" evidence="5">
    <location>
        <position position="240"/>
    </location>
</feature>
<dbReference type="SUPFAM" id="SSF56322">
    <property type="entry name" value="ADC synthase"/>
    <property type="match status" value="1"/>
</dbReference>
<dbReference type="Gene3D" id="3.60.120.10">
    <property type="entry name" value="Anthranilate synthase"/>
    <property type="match status" value="1"/>
</dbReference>
<proteinExistence type="inferred from homology"/>
<comment type="function">
    <text evidence="5">Catalyzes the conversion of chorismate to isochorismate.</text>
</comment>
<gene>
    <name evidence="5 7" type="primary">menF</name>
    <name evidence="7" type="ORF">FIV01_09680</name>
</gene>
<dbReference type="HAMAP" id="MF_01935">
    <property type="entry name" value="MenF"/>
    <property type="match status" value="1"/>
</dbReference>
<dbReference type="Proteomes" id="UP000326936">
    <property type="component" value="Chromosome"/>
</dbReference>
<comment type="cofactor">
    <cofactor evidence="5">
        <name>Mg(2+)</name>
        <dbReference type="ChEBI" id="CHEBI:18420"/>
    </cofactor>
</comment>
<organism evidence="7 8">
    <name type="scientific">Vibrio aquimaris</name>
    <dbReference type="NCBI Taxonomy" id="2587862"/>
    <lineage>
        <taxon>Bacteria</taxon>
        <taxon>Pseudomonadati</taxon>
        <taxon>Pseudomonadota</taxon>
        <taxon>Gammaproteobacteria</taxon>
        <taxon>Vibrionales</taxon>
        <taxon>Vibrionaceae</taxon>
        <taxon>Vibrio</taxon>
    </lineage>
</organism>
<evidence type="ECO:0000256" key="1">
    <source>
        <dbReference type="ARBA" id="ARBA00000799"/>
    </source>
</evidence>
<feature type="active site" description="Proton acceptor" evidence="5">
    <location>
        <position position="190"/>
    </location>
</feature>
<keyword evidence="4 5" id="KW-0413">Isomerase</keyword>
<keyword evidence="8" id="KW-1185">Reference proteome</keyword>
<feature type="domain" description="Chorismate-utilising enzyme C-terminal" evidence="6">
    <location>
        <begin position="169"/>
        <end position="422"/>
    </location>
</feature>
<evidence type="ECO:0000256" key="5">
    <source>
        <dbReference type="HAMAP-Rule" id="MF_01935"/>
    </source>
</evidence>
<keyword evidence="3 5" id="KW-0460">Magnesium</keyword>
<comment type="catalytic activity">
    <reaction evidence="1 5">
        <text>chorismate = isochorismate</text>
        <dbReference type="Rhea" id="RHEA:18985"/>
        <dbReference type="ChEBI" id="CHEBI:29748"/>
        <dbReference type="ChEBI" id="CHEBI:29780"/>
        <dbReference type="EC" id="5.4.4.2"/>
    </reaction>
</comment>
<dbReference type="InterPro" id="IPR005801">
    <property type="entry name" value="ADC_synthase"/>
</dbReference>
<dbReference type="InterPro" id="IPR004561">
    <property type="entry name" value="IsoChor_synthase"/>
</dbReference>
<dbReference type="NCBIfam" id="TIGR00543">
    <property type="entry name" value="isochor_syn"/>
    <property type="match status" value="1"/>
</dbReference>
<dbReference type="EMBL" id="CP045350">
    <property type="protein sequence ID" value="QFT26696.1"/>
    <property type="molecule type" value="Genomic_DNA"/>
</dbReference>
<dbReference type="EC" id="5.4.4.2" evidence="5"/>
<sequence length="440" mass="49106">MGKGGVVSLFRQAIRHLIESVKTAKSDQKRLVYRFQGAPNIDSIDWADAQSLYPKFYWQSRDAHQETVALGQLTVFSGSIDVDSLAKDQRVWGGSPFNKPYVSDCIPTPHFFVLPLIELIREGKRWSIAVNLNQDRQDILDQLKKVVTELPPIPPLSINVSKLTHCPDRAGWCELVNRVLTGIDSQAFKKVVLARKTTLKINGVASAAQLLKSSRANNYNSFHFMFSMDESCSFVGSSPERLFVKHQQNLSTEALAGTAGRGASASKDMALANWLCMDTKNRHENCHVVDDIVERLIPYTSQIDTDSDTHLIKLRKVQHLKRNIYAHLKPNTSAVELLHALKPTAAVAGLPRKDAMTFIEQYEPFHRGWYAGSLGFIGRHQAEFCVTIRSALVKANEIELFTGAGIVSGSVATDEWDELDKKMSTLLSLFDDSHQLEAVS</sequence>
<dbReference type="AlphaFoldDB" id="A0A5P9CKG0"/>
<dbReference type="UniPathway" id="UPA00079"/>
<evidence type="ECO:0000256" key="3">
    <source>
        <dbReference type="ARBA" id="ARBA00022842"/>
    </source>
</evidence>
<evidence type="ECO:0000313" key="7">
    <source>
        <dbReference type="EMBL" id="QFT26696.1"/>
    </source>
</evidence>
<evidence type="ECO:0000256" key="2">
    <source>
        <dbReference type="ARBA" id="ARBA00005297"/>
    </source>
</evidence>
<dbReference type="GO" id="GO:0008909">
    <property type="term" value="F:isochorismate synthase activity"/>
    <property type="evidence" value="ECO:0007669"/>
    <property type="project" value="UniProtKB-UniRule"/>
</dbReference>
<dbReference type="Pfam" id="PF00425">
    <property type="entry name" value="Chorismate_bind"/>
    <property type="match status" value="1"/>
</dbReference>
<dbReference type="KEGG" id="vaq:FIV01_09680"/>
<dbReference type="PANTHER" id="PTHR47253:SF4">
    <property type="entry name" value="ISOCHORISMATE SYNTHASE 2, CHLOROPLASTIC"/>
    <property type="match status" value="1"/>
</dbReference>
<dbReference type="GO" id="GO:0009234">
    <property type="term" value="P:menaquinone biosynthetic process"/>
    <property type="evidence" value="ECO:0007669"/>
    <property type="project" value="UniProtKB-UniRule"/>
</dbReference>
<dbReference type="InterPro" id="IPR034681">
    <property type="entry name" value="MenF"/>
</dbReference>
<keyword evidence="5" id="KW-0474">Menaquinone biosynthesis</keyword>
<accession>A0A5P9CKG0</accession>
<feature type="binding site" evidence="5">
    <location>
        <position position="418"/>
    </location>
    <ligand>
        <name>Mg(2+)</name>
        <dbReference type="ChEBI" id="CHEBI:18420"/>
    </ligand>
</feature>
<dbReference type="GO" id="GO:0000287">
    <property type="term" value="F:magnesium ion binding"/>
    <property type="evidence" value="ECO:0007669"/>
    <property type="project" value="UniProtKB-UniRule"/>
</dbReference>
<dbReference type="UniPathway" id="UPA01057">
    <property type="reaction ID" value="UER00163"/>
</dbReference>
<name>A0A5P9CKG0_9VIBR</name>